<dbReference type="SUPFAM" id="SSF82549">
    <property type="entry name" value="DAK1/DegV-like"/>
    <property type="match status" value="1"/>
</dbReference>
<evidence type="ECO:0000256" key="7">
    <source>
        <dbReference type="ARBA" id="ARBA00022777"/>
    </source>
</evidence>
<evidence type="ECO:0000256" key="6">
    <source>
        <dbReference type="ARBA" id="ARBA00022741"/>
    </source>
</evidence>
<evidence type="ECO:0000256" key="9">
    <source>
        <dbReference type="ARBA" id="ARBA00023285"/>
    </source>
</evidence>
<comment type="caution">
    <text evidence="18">The sequence shown here is derived from an EMBL/GenBank/DDBJ whole genome shotgun (WGS) entry which is preliminary data.</text>
</comment>
<keyword evidence="7" id="KW-0418">Kinase</keyword>
<dbReference type="Gene3D" id="1.25.40.340">
    <property type="match status" value="1"/>
</dbReference>
<dbReference type="EC" id="2.7.1.29" evidence="1"/>
<dbReference type="GO" id="GO:0005829">
    <property type="term" value="C:cytosol"/>
    <property type="evidence" value="ECO:0007669"/>
    <property type="project" value="TreeGrafter"/>
</dbReference>
<dbReference type="GO" id="GO:0050354">
    <property type="term" value="F:triokinase activity"/>
    <property type="evidence" value="ECO:0007669"/>
    <property type="project" value="UniProtKB-EC"/>
</dbReference>
<dbReference type="InterPro" id="IPR004006">
    <property type="entry name" value="DhaK_dom"/>
</dbReference>
<dbReference type="GO" id="GO:0034012">
    <property type="term" value="F:FAD-AMP lyase (cyclizing) activity"/>
    <property type="evidence" value="ECO:0007669"/>
    <property type="project" value="UniProtKB-EC"/>
</dbReference>
<evidence type="ECO:0000256" key="14">
    <source>
        <dbReference type="ARBA" id="ARBA00048526"/>
    </source>
</evidence>
<accession>A0AAW2HWW8</accession>
<dbReference type="GO" id="GO:0005524">
    <property type="term" value="F:ATP binding"/>
    <property type="evidence" value="ECO:0007669"/>
    <property type="project" value="UniProtKB-KW"/>
</dbReference>
<comment type="catalytic activity">
    <reaction evidence="15">
        <text>dihydroxyacetone + ATP = dihydroxyacetone phosphate + ADP + H(+)</text>
        <dbReference type="Rhea" id="RHEA:15773"/>
        <dbReference type="ChEBI" id="CHEBI:15378"/>
        <dbReference type="ChEBI" id="CHEBI:16016"/>
        <dbReference type="ChEBI" id="CHEBI:30616"/>
        <dbReference type="ChEBI" id="CHEBI:57642"/>
        <dbReference type="ChEBI" id="CHEBI:456216"/>
        <dbReference type="EC" id="2.7.1.29"/>
    </reaction>
</comment>
<organism evidence="18">
    <name type="scientific">Menopon gallinae</name>
    <name type="common">poultry shaft louse</name>
    <dbReference type="NCBI Taxonomy" id="328185"/>
    <lineage>
        <taxon>Eukaryota</taxon>
        <taxon>Metazoa</taxon>
        <taxon>Ecdysozoa</taxon>
        <taxon>Arthropoda</taxon>
        <taxon>Hexapoda</taxon>
        <taxon>Insecta</taxon>
        <taxon>Pterygota</taxon>
        <taxon>Neoptera</taxon>
        <taxon>Paraneoptera</taxon>
        <taxon>Psocodea</taxon>
        <taxon>Troctomorpha</taxon>
        <taxon>Phthiraptera</taxon>
        <taxon>Amblycera</taxon>
        <taxon>Menoponidae</taxon>
        <taxon>Menopon</taxon>
    </lineage>
</organism>
<dbReference type="PROSITE" id="PS51481">
    <property type="entry name" value="DHAK"/>
    <property type="match status" value="1"/>
</dbReference>
<comment type="catalytic activity">
    <reaction evidence="14">
        <text>FAD = riboflavin cyclic-4',5'-phosphate + AMP + H(+)</text>
        <dbReference type="Rhea" id="RHEA:13729"/>
        <dbReference type="ChEBI" id="CHEBI:15378"/>
        <dbReference type="ChEBI" id="CHEBI:57692"/>
        <dbReference type="ChEBI" id="CHEBI:76202"/>
        <dbReference type="ChEBI" id="CHEBI:456215"/>
        <dbReference type="EC" id="4.6.1.15"/>
    </reaction>
</comment>
<comment type="catalytic activity">
    <reaction evidence="13">
        <text>D-glyceraldehyde + ATP = D-glyceraldehyde 3-phosphate + ADP + H(+)</text>
        <dbReference type="Rhea" id="RHEA:13941"/>
        <dbReference type="ChEBI" id="CHEBI:15378"/>
        <dbReference type="ChEBI" id="CHEBI:17378"/>
        <dbReference type="ChEBI" id="CHEBI:30616"/>
        <dbReference type="ChEBI" id="CHEBI:59776"/>
        <dbReference type="ChEBI" id="CHEBI:456216"/>
        <dbReference type="EC" id="2.7.1.28"/>
    </reaction>
</comment>
<evidence type="ECO:0000256" key="10">
    <source>
        <dbReference type="ARBA" id="ARBA00032426"/>
    </source>
</evidence>
<dbReference type="EC" id="4.6.1.15" evidence="3"/>
<dbReference type="InterPro" id="IPR004007">
    <property type="entry name" value="DhaL_dom"/>
</dbReference>
<evidence type="ECO:0000256" key="13">
    <source>
        <dbReference type="ARBA" id="ARBA00047974"/>
    </source>
</evidence>
<keyword evidence="5" id="KW-0808">Transferase</keyword>
<keyword evidence="6" id="KW-0547">Nucleotide-binding</keyword>
<dbReference type="GO" id="GO:0004371">
    <property type="term" value="F:glycerone kinase activity"/>
    <property type="evidence" value="ECO:0007669"/>
    <property type="project" value="UniProtKB-EC"/>
</dbReference>
<evidence type="ECO:0000256" key="5">
    <source>
        <dbReference type="ARBA" id="ARBA00022679"/>
    </source>
</evidence>
<keyword evidence="9" id="KW-0170">Cobalt</keyword>
<proteinExistence type="predicted"/>
<dbReference type="Pfam" id="PF02733">
    <property type="entry name" value="Dak1"/>
    <property type="match status" value="1"/>
</dbReference>
<dbReference type="SUPFAM" id="SSF101473">
    <property type="entry name" value="DhaL-like"/>
    <property type="match status" value="1"/>
</dbReference>
<evidence type="ECO:0000256" key="3">
    <source>
        <dbReference type="ARBA" id="ARBA00012578"/>
    </source>
</evidence>
<feature type="domain" description="DhaK" evidence="17">
    <location>
        <begin position="23"/>
        <end position="354"/>
    </location>
</feature>
<dbReference type="Gene3D" id="3.40.50.10440">
    <property type="entry name" value="Dihydroxyacetone kinase, domain 1"/>
    <property type="match status" value="1"/>
</dbReference>
<dbReference type="PANTHER" id="PTHR28629:SF4">
    <property type="entry name" value="TRIOKINASE_FMN CYCLASE"/>
    <property type="match status" value="1"/>
</dbReference>
<dbReference type="PANTHER" id="PTHR28629">
    <property type="entry name" value="TRIOKINASE/FMN CYCLASE"/>
    <property type="match status" value="1"/>
</dbReference>
<evidence type="ECO:0000256" key="8">
    <source>
        <dbReference type="ARBA" id="ARBA00022840"/>
    </source>
</evidence>
<comment type="subunit">
    <text evidence="12">Homodimer. Interacts with IFIH1 (via the CARD domains), the interaction is inhibited by viral infection.</text>
</comment>
<evidence type="ECO:0000313" key="18">
    <source>
        <dbReference type="EMBL" id="KAL0273873.1"/>
    </source>
</evidence>
<gene>
    <name evidence="18" type="ORF">PYX00_006452</name>
</gene>
<evidence type="ECO:0000256" key="2">
    <source>
        <dbReference type="ARBA" id="ARBA00012110"/>
    </source>
</evidence>
<evidence type="ECO:0000256" key="11">
    <source>
        <dbReference type="ARBA" id="ARBA00045490"/>
    </source>
</evidence>
<evidence type="ECO:0000256" key="12">
    <source>
        <dbReference type="ARBA" id="ARBA00046681"/>
    </source>
</evidence>
<dbReference type="AlphaFoldDB" id="A0AAW2HWW8"/>
<reference evidence="18" key="1">
    <citation type="journal article" date="2024" name="Gigascience">
        <title>Chromosome-level genome of the poultry shaft louse Menopon gallinae provides insight into the host-switching and adaptive evolution of parasitic lice.</title>
        <authorList>
            <person name="Xu Y."/>
            <person name="Ma L."/>
            <person name="Liu S."/>
            <person name="Liang Y."/>
            <person name="Liu Q."/>
            <person name="He Z."/>
            <person name="Tian L."/>
            <person name="Duan Y."/>
            <person name="Cai W."/>
            <person name="Li H."/>
            <person name="Song F."/>
        </authorList>
    </citation>
    <scope>NUCLEOTIDE SEQUENCE</scope>
    <source>
        <strain evidence="18">Cailab_2023a</strain>
    </source>
</reference>
<name>A0AAW2HWW8_9NEOP</name>
<protein>
    <recommendedName>
        <fullName evidence="4">Triokinase/FMN cyclase</fullName>
        <ecNumber evidence="2">2.7.1.28</ecNumber>
        <ecNumber evidence="1">2.7.1.29</ecNumber>
        <ecNumber evidence="3">4.6.1.15</ecNumber>
    </recommendedName>
    <alternativeName>
        <fullName evidence="10">Bifunctional ATP-dependent dihydroxyacetone kinase/FAD-AMP lyase (cyclizing)</fullName>
    </alternativeName>
</protein>
<dbReference type="GO" id="GO:0019563">
    <property type="term" value="P:glycerol catabolic process"/>
    <property type="evidence" value="ECO:0007669"/>
    <property type="project" value="TreeGrafter"/>
</dbReference>
<keyword evidence="8" id="KW-0067">ATP-binding</keyword>
<dbReference type="InterPro" id="IPR050861">
    <property type="entry name" value="Dihydroxyacetone_Kinase"/>
</dbReference>
<dbReference type="FunFam" id="3.40.50.10440:FF:000001">
    <property type="entry name" value="Dihydroxyacetone kinase, DhaK subunit"/>
    <property type="match status" value="1"/>
</dbReference>
<comment type="function">
    <text evidence="11">Catalyzes both the phosphorylation of dihydroxyacetone and of glyceraldehyde, and the splitting of ribonucleoside diphosphate-X compounds among which FAD is the best substrate. Represses IFIH1-mediated cellular antiviral response.</text>
</comment>
<evidence type="ECO:0000259" key="17">
    <source>
        <dbReference type="PROSITE" id="PS51481"/>
    </source>
</evidence>
<feature type="domain" description="DhaL" evidence="16">
    <location>
        <begin position="405"/>
        <end position="606"/>
    </location>
</feature>
<evidence type="ECO:0000256" key="4">
    <source>
        <dbReference type="ARBA" id="ARBA00018932"/>
    </source>
</evidence>
<dbReference type="SMART" id="SM01120">
    <property type="entry name" value="Dak2"/>
    <property type="match status" value="1"/>
</dbReference>
<evidence type="ECO:0000256" key="15">
    <source>
        <dbReference type="ARBA" id="ARBA00048898"/>
    </source>
</evidence>
<dbReference type="FunFam" id="1.25.40.340:FF:000002">
    <property type="entry name" value="Dihydroxyacetone kinase, L subunit"/>
    <property type="match status" value="1"/>
</dbReference>
<dbReference type="PROSITE" id="PS51480">
    <property type="entry name" value="DHAL"/>
    <property type="match status" value="1"/>
</dbReference>
<dbReference type="Gene3D" id="3.30.1180.20">
    <property type="entry name" value="Dihydroxyacetone kinase, domain 2"/>
    <property type="match status" value="1"/>
</dbReference>
<evidence type="ECO:0000259" key="16">
    <source>
        <dbReference type="PROSITE" id="PS51480"/>
    </source>
</evidence>
<dbReference type="InterPro" id="IPR036117">
    <property type="entry name" value="DhaL_dom_sf"/>
</dbReference>
<dbReference type="Pfam" id="PF02734">
    <property type="entry name" value="Dak2"/>
    <property type="match status" value="1"/>
</dbReference>
<dbReference type="EC" id="2.7.1.28" evidence="2"/>
<sequence length="614" mass="67488">MSTISALSKKEKSLCTKTKSFIYNKETVYQSLLGTCFLYNDLVLLKDYNILLRKDHNTMVGKVKILAGGGAGLEPAEAGYVGQGMLTGVVLGNVLTAPPANSILVAIRELANENKDGVLLLVKNCIGDVLNFGLAFEQAVSEDITIKMLLIGDDCPSEEPRKYGRRGTAGSVLVYKIAGALAEKGKSLDDIVSVCKEKVLPSLSTISMCSIPSKQLLWYGPEERAEEKTEAMFGIGIYGEPGIHAKYESSKGAVTYMINLFENFEKSERISDHNNQAQIVLMINNLGAVPKIEENTLCADVYTEVAARNYSILRMYAGTFMSLLDSNGFSLTVLRITDAEILRLLDFPTAASNWTRSNIVKEIPKELVPESTSPIIPPVLDHDALDNEKYKNMSFGPSITDGEKQILRQIISFAAEALISCEKHINVIDMEVGDGDTGTMLKNGAEVINNALENDEINLSHPYKTLQEIAQIINKTVGGTIGALYFVFFNAASKAFLKAESVGREAWCEAFRLGVRGIRCYGKAEVGERTMLDVLQPALEVFEKSIAKDNDIRRIASSITCTVEYYAEETRKIKPYIVRGRYPKNSLFYPDAGAHAVAVWIRAVSEGVKLNYPE</sequence>
<evidence type="ECO:0000256" key="1">
    <source>
        <dbReference type="ARBA" id="ARBA00012107"/>
    </source>
</evidence>
<dbReference type="EMBL" id="JARGDH010000003">
    <property type="protein sequence ID" value="KAL0273873.1"/>
    <property type="molecule type" value="Genomic_DNA"/>
</dbReference>